<evidence type="ECO:0000313" key="3">
    <source>
        <dbReference type="Proteomes" id="UP000028524"/>
    </source>
</evidence>
<protein>
    <submittedName>
        <fullName evidence="2">Uncharacterized protein</fullName>
    </submittedName>
</protein>
<evidence type="ECO:0000313" key="2">
    <source>
        <dbReference type="EMBL" id="KFA70231.1"/>
    </source>
</evidence>
<sequence>LDSEPGKPKARQGNRNNKKGPKQHKYGKNRNKNSGTKHQPCEPIELVEPPHETLHGTKCPYTWCPFHREEKLNHHPARPEKVPHNSLHWTACYDDSCLVHKDGKDNGYYLRTPKKELGRRTGPSALTNRQIVELEEAKEDNDPEEDTTQLPDETPDRQPSEPDWDWEKHDIEENYKELRNKVNEIANDIDRQLHKTTEVLEELDERMGNRLTPPRSATQGIDDIPVRA</sequence>
<evidence type="ECO:0000256" key="1">
    <source>
        <dbReference type="SAM" id="MobiDB-lite"/>
    </source>
</evidence>
<dbReference type="HOGENOM" id="CLU_1217303_0_0_1"/>
<dbReference type="OrthoDB" id="4899847at2759"/>
<name>A0A084R1Z6_STAC4</name>
<keyword evidence="3" id="KW-1185">Reference proteome</keyword>
<feature type="region of interest" description="Disordered" evidence="1">
    <location>
        <begin position="134"/>
        <end position="169"/>
    </location>
</feature>
<reference evidence="2 3" key="1">
    <citation type="journal article" date="2014" name="BMC Genomics">
        <title>Comparative genome sequencing reveals chemotype-specific gene clusters in the toxigenic black mold Stachybotrys.</title>
        <authorList>
            <person name="Semeiks J."/>
            <person name="Borek D."/>
            <person name="Otwinowski Z."/>
            <person name="Grishin N.V."/>
        </authorList>
    </citation>
    <scope>NUCLEOTIDE SEQUENCE [LARGE SCALE GENOMIC DNA]</scope>
    <source>
        <strain evidence="2 3">IBT 40285</strain>
    </source>
</reference>
<organism evidence="2 3">
    <name type="scientific">Stachybotrys chlorohalonatus (strain IBT 40285)</name>
    <dbReference type="NCBI Taxonomy" id="1283841"/>
    <lineage>
        <taxon>Eukaryota</taxon>
        <taxon>Fungi</taxon>
        <taxon>Dikarya</taxon>
        <taxon>Ascomycota</taxon>
        <taxon>Pezizomycotina</taxon>
        <taxon>Sordariomycetes</taxon>
        <taxon>Hypocreomycetidae</taxon>
        <taxon>Hypocreales</taxon>
        <taxon>Stachybotryaceae</taxon>
        <taxon>Stachybotrys</taxon>
    </lineage>
</organism>
<dbReference type="Proteomes" id="UP000028524">
    <property type="component" value="Unassembled WGS sequence"/>
</dbReference>
<dbReference type="AlphaFoldDB" id="A0A084R1Z6"/>
<feature type="region of interest" description="Disordered" evidence="1">
    <location>
        <begin position="1"/>
        <end position="43"/>
    </location>
</feature>
<proteinExistence type="predicted"/>
<dbReference type="EMBL" id="KL659278">
    <property type="protein sequence ID" value="KFA70231.1"/>
    <property type="molecule type" value="Genomic_DNA"/>
</dbReference>
<dbReference type="InParanoid" id="A0A084R1Z6"/>
<gene>
    <name evidence="2" type="ORF">S40285_10862</name>
</gene>
<feature type="compositionally biased region" description="Basic and acidic residues" evidence="1">
    <location>
        <begin position="154"/>
        <end position="169"/>
    </location>
</feature>
<feature type="compositionally biased region" description="Acidic residues" evidence="1">
    <location>
        <begin position="134"/>
        <end position="147"/>
    </location>
</feature>
<feature type="compositionally biased region" description="Basic residues" evidence="1">
    <location>
        <begin position="8"/>
        <end position="31"/>
    </location>
</feature>
<feature type="non-terminal residue" evidence="2">
    <location>
        <position position="1"/>
    </location>
</feature>
<accession>A0A084R1Z6</accession>
<feature type="region of interest" description="Disordered" evidence="1">
    <location>
        <begin position="204"/>
        <end position="228"/>
    </location>
</feature>